<feature type="transmembrane region" description="Helical" evidence="10">
    <location>
        <begin position="78"/>
        <end position="97"/>
    </location>
</feature>
<evidence type="ECO:0000256" key="1">
    <source>
        <dbReference type="ARBA" id="ARBA00004651"/>
    </source>
</evidence>
<organism evidence="12 13">
    <name type="scientific">Corynebacterium yudongzhengii</name>
    <dbReference type="NCBI Taxonomy" id="2080740"/>
    <lineage>
        <taxon>Bacteria</taxon>
        <taxon>Bacillati</taxon>
        <taxon>Actinomycetota</taxon>
        <taxon>Actinomycetes</taxon>
        <taxon>Mycobacteriales</taxon>
        <taxon>Corynebacteriaceae</taxon>
        <taxon>Corynebacterium</taxon>
    </lineage>
</organism>
<name>A0A2U1T6V7_9CORY</name>
<feature type="transmembrane region" description="Helical" evidence="10">
    <location>
        <begin position="38"/>
        <end position="58"/>
    </location>
</feature>
<dbReference type="PANTHER" id="PTHR43302:SF5">
    <property type="entry name" value="TRANSPORTER ARSB-RELATED"/>
    <property type="match status" value="1"/>
</dbReference>
<evidence type="ECO:0000256" key="10">
    <source>
        <dbReference type="SAM" id="Phobius"/>
    </source>
</evidence>
<comment type="similarity">
    <text evidence="3">Belongs to the CitM (TC 2.A.11) transporter family.</text>
</comment>
<keyword evidence="9 10" id="KW-0472">Membrane</keyword>
<protein>
    <submittedName>
        <fullName evidence="12">Arsenic transporter</fullName>
    </submittedName>
</protein>
<evidence type="ECO:0000256" key="6">
    <source>
        <dbReference type="ARBA" id="ARBA00022692"/>
    </source>
</evidence>
<keyword evidence="7" id="KW-0059">Arsenical resistance</keyword>
<dbReference type="GO" id="GO:0015105">
    <property type="term" value="F:arsenite transmembrane transporter activity"/>
    <property type="evidence" value="ECO:0007669"/>
    <property type="project" value="InterPro"/>
</dbReference>
<comment type="subcellular location">
    <subcellularLocation>
        <location evidence="1">Cell membrane</location>
        <topology evidence="1">Multi-pass membrane protein</topology>
    </subcellularLocation>
</comment>
<evidence type="ECO:0000259" key="11">
    <source>
        <dbReference type="Pfam" id="PF03600"/>
    </source>
</evidence>
<dbReference type="Proteomes" id="UP000244989">
    <property type="component" value="Unassembled WGS sequence"/>
</dbReference>
<comment type="similarity">
    <text evidence="2">Belongs to the ArsB family.</text>
</comment>
<dbReference type="EMBL" id="QEEZ01000008">
    <property type="protein sequence ID" value="PWC01734.1"/>
    <property type="molecule type" value="Genomic_DNA"/>
</dbReference>
<dbReference type="KEGG" id="cyz:C3B44_02125"/>
<proteinExistence type="inferred from homology"/>
<keyword evidence="4" id="KW-0813">Transport</keyword>
<sequence length="390" mass="40604">MNKSALACLAAGTLIFSALLVWLDPAQAGELFARLLPIFGFVIGMSVVVNLASDFGAFEEVTRWIEHRAPRSTEARKAVIWVGILVLAVLVTVFFSLDTTAILITPLAIVLARRNGLSVMATAISVVWIANIGSLVLPVSNLTNLLAVGGGYFSSPAGYQHYVFLPAIAALAVVGAASWLVQLRAATGHAVTAPHPRAQKDPLLVLALVVIGCLLPALVSPIPYWVSSTFAAGILLCAAWWQRRESISLDLVPWSALVLATGFSVLATLINILGGAAVVQDLLGGAGDTPGGLYAVAGAGVVASNVINNIPAYLMLEPAVTIPAGVTALLIGVNAGPLITPWASLATLLWHDQLKRVGVQFGWKRFIFAGLAIVPIAVGIPTAVLIAQVG</sequence>
<keyword evidence="8 10" id="KW-1133">Transmembrane helix</keyword>
<evidence type="ECO:0000256" key="4">
    <source>
        <dbReference type="ARBA" id="ARBA00022448"/>
    </source>
</evidence>
<dbReference type="PANTHER" id="PTHR43302">
    <property type="entry name" value="TRANSPORTER ARSB-RELATED"/>
    <property type="match status" value="1"/>
</dbReference>
<evidence type="ECO:0000313" key="13">
    <source>
        <dbReference type="Proteomes" id="UP000244989"/>
    </source>
</evidence>
<evidence type="ECO:0000256" key="9">
    <source>
        <dbReference type="ARBA" id="ARBA00023136"/>
    </source>
</evidence>
<dbReference type="GO" id="GO:0005886">
    <property type="term" value="C:plasma membrane"/>
    <property type="evidence" value="ECO:0007669"/>
    <property type="project" value="UniProtKB-SubCell"/>
</dbReference>
<keyword evidence="6 10" id="KW-0812">Transmembrane</keyword>
<feature type="domain" description="Citrate transporter-like" evidence="11">
    <location>
        <begin position="6"/>
        <end position="320"/>
    </location>
</feature>
<comment type="caution">
    <text evidence="12">The sequence shown here is derived from an EMBL/GenBank/DDBJ whole genome shotgun (WGS) entry which is preliminary data.</text>
</comment>
<dbReference type="Pfam" id="PF03600">
    <property type="entry name" value="CitMHS"/>
    <property type="match status" value="1"/>
</dbReference>
<dbReference type="OrthoDB" id="9774335at2"/>
<keyword evidence="13" id="KW-1185">Reference proteome</keyword>
<evidence type="ECO:0000256" key="7">
    <source>
        <dbReference type="ARBA" id="ARBA00022849"/>
    </source>
</evidence>
<feature type="transmembrane region" description="Helical" evidence="10">
    <location>
        <begin position="326"/>
        <end position="346"/>
    </location>
</feature>
<gene>
    <name evidence="12" type="ORF">DF222_05210</name>
</gene>
<dbReference type="PRINTS" id="PR00758">
    <property type="entry name" value="ARSENICPUMP"/>
</dbReference>
<dbReference type="InterPro" id="IPR004680">
    <property type="entry name" value="Cit_transptr-like_dom"/>
</dbReference>
<reference evidence="13" key="1">
    <citation type="submission" date="2018-04" db="EMBL/GenBank/DDBJ databases">
        <authorList>
            <person name="Liu S."/>
            <person name="Wang Z."/>
            <person name="Li J."/>
        </authorList>
    </citation>
    <scope>NUCLEOTIDE SEQUENCE [LARGE SCALE GENOMIC DNA]</scope>
    <source>
        <strain evidence="13">2189</strain>
    </source>
</reference>
<evidence type="ECO:0000256" key="8">
    <source>
        <dbReference type="ARBA" id="ARBA00022989"/>
    </source>
</evidence>
<evidence type="ECO:0000256" key="5">
    <source>
        <dbReference type="ARBA" id="ARBA00022475"/>
    </source>
</evidence>
<evidence type="ECO:0000256" key="2">
    <source>
        <dbReference type="ARBA" id="ARBA00006433"/>
    </source>
</evidence>
<dbReference type="AlphaFoldDB" id="A0A2U1T6V7"/>
<feature type="transmembrane region" description="Helical" evidence="10">
    <location>
        <begin position="366"/>
        <end position="387"/>
    </location>
</feature>
<dbReference type="RefSeq" id="WP_108430912.1">
    <property type="nucleotide sequence ID" value="NZ_CP026947.1"/>
</dbReference>
<feature type="transmembrane region" description="Helical" evidence="10">
    <location>
        <begin position="103"/>
        <end position="128"/>
    </location>
</feature>
<dbReference type="GO" id="GO:0046685">
    <property type="term" value="P:response to arsenic-containing substance"/>
    <property type="evidence" value="ECO:0007669"/>
    <property type="project" value="UniProtKB-KW"/>
</dbReference>
<dbReference type="InterPro" id="IPR000802">
    <property type="entry name" value="Arsenical_pump_ArsB"/>
</dbReference>
<evidence type="ECO:0000313" key="12">
    <source>
        <dbReference type="EMBL" id="PWC01734.1"/>
    </source>
</evidence>
<feature type="transmembrane region" description="Helical" evidence="10">
    <location>
        <begin position="202"/>
        <end position="219"/>
    </location>
</feature>
<evidence type="ECO:0000256" key="3">
    <source>
        <dbReference type="ARBA" id="ARBA00009843"/>
    </source>
</evidence>
<feature type="transmembrane region" description="Helical" evidence="10">
    <location>
        <begin position="291"/>
        <end position="314"/>
    </location>
</feature>
<accession>A0A2U1T6V7</accession>
<keyword evidence="5" id="KW-1003">Cell membrane</keyword>
<feature type="transmembrane region" description="Helical" evidence="10">
    <location>
        <begin position="159"/>
        <end position="181"/>
    </location>
</feature>
<feature type="transmembrane region" description="Helical" evidence="10">
    <location>
        <begin position="254"/>
        <end position="279"/>
    </location>
</feature>